<dbReference type="InterPro" id="IPR000719">
    <property type="entry name" value="Prot_kinase_dom"/>
</dbReference>
<keyword evidence="7" id="KW-1185">Reference proteome</keyword>
<evidence type="ECO:0000259" key="5">
    <source>
        <dbReference type="PROSITE" id="PS50011"/>
    </source>
</evidence>
<dbReference type="Gene3D" id="1.10.510.10">
    <property type="entry name" value="Transferase(Phosphotransferase) domain 1"/>
    <property type="match status" value="1"/>
</dbReference>
<feature type="transmembrane region" description="Helical" evidence="3">
    <location>
        <begin position="292"/>
        <end position="310"/>
    </location>
</feature>
<accession>A0A2K3DBM2</accession>
<dbReference type="GeneID" id="66055122"/>
<dbReference type="GO" id="GO:0004672">
    <property type="term" value="F:protein kinase activity"/>
    <property type="evidence" value="ECO:0007669"/>
    <property type="project" value="InterPro"/>
</dbReference>
<dbReference type="PANTHER" id="PTHR45647:SF139">
    <property type="entry name" value="OS02G0152300 PROTEIN"/>
    <property type="match status" value="1"/>
</dbReference>
<keyword evidence="3" id="KW-0812">Transmembrane</keyword>
<reference evidence="6 7" key="1">
    <citation type="journal article" date="2007" name="Science">
        <title>The Chlamydomonas genome reveals the evolution of key animal and plant functions.</title>
        <authorList>
            <person name="Merchant S.S."/>
            <person name="Prochnik S.E."/>
            <person name="Vallon O."/>
            <person name="Harris E.H."/>
            <person name="Karpowicz S.J."/>
            <person name="Witman G.B."/>
            <person name="Terry A."/>
            <person name="Salamov A."/>
            <person name="Fritz-Laylin L.K."/>
            <person name="Marechal-Drouard L."/>
            <person name="Marshall W.F."/>
            <person name="Qu L.H."/>
            <person name="Nelson D.R."/>
            <person name="Sanderfoot A.A."/>
            <person name="Spalding M.H."/>
            <person name="Kapitonov V.V."/>
            <person name="Ren Q."/>
            <person name="Ferris P."/>
            <person name="Lindquist E."/>
            <person name="Shapiro H."/>
            <person name="Lucas S.M."/>
            <person name="Grimwood J."/>
            <person name="Schmutz J."/>
            <person name="Cardol P."/>
            <person name="Cerutti H."/>
            <person name="Chanfreau G."/>
            <person name="Chen C.L."/>
            <person name="Cognat V."/>
            <person name="Croft M.T."/>
            <person name="Dent R."/>
            <person name="Dutcher S."/>
            <person name="Fernandez E."/>
            <person name="Fukuzawa H."/>
            <person name="Gonzalez-Ballester D."/>
            <person name="Gonzalez-Halphen D."/>
            <person name="Hallmann A."/>
            <person name="Hanikenne M."/>
            <person name="Hippler M."/>
            <person name="Inwood W."/>
            <person name="Jabbari K."/>
            <person name="Kalanon M."/>
            <person name="Kuras R."/>
            <person name="Lefebvre P.A."/>
            <person name="Lemaire S.D."/>
            <person name="Lobanov A.V."/>
            <person name="Lohr M."/>
            <person name="Manuell A."/>
            <person name="Meier I."/>
            <person name="Mets L."/>
            <person name="Mittag M."/>
            <person name="Mittelmeier T."/>
            <person name="Moroney J.V."/>
            <person name="Moseley J."/>
            <person name="Napoli C."/>
            <person name="Nedelcu A.M."/>
            <person name="Niyogi K."/>
            <person name="Novoselov S.V."/>
            <person name="Paulsen I.T."/>
            <person name="Pazour G."/>
            <person name="Purton S."/>
            <person name="Ral J.P."/>
            <person name="Riano-Pachon D.M."/>
            <person name="Riekhof W."/>
            <person name="Rymarquis L."/>
            <person name="Schroda M."/>
            <person name="Stern D."/>
            <person name="Umen J."/>
            <person name="Willows R."/>
            <person name="Wilson N."/>
            <person name="Zimmer S.L."/>
            <person name="Allmer J."/>
            <person name="Balk J."/>
            <person name="Bisova K."/>
            <person name="Chen C.J."/>
            <person name="Elias M."/>
            <person name="Gendler K."/>
            <person name="Hauser C."/>
            <person name="Lamb M.R."/>
            <person name="Ledford H."/>
            <person name="Long J.C."/>
            <person name="Minagawa J."/>
            <person name="Page M.D."/>
            <person name="Pan J."/>
            <person name="Pootakham W."/>
            <person name="Roje S."/>
            <person name="Rose A."/>
            <person name="Stahlberg E."/>
            <person name="Terauchi A.M."/>
            <person name="Yang P."/>
            <person name="Ball S."/>
            <person name="Bowler C."/>
            <person name="Dieckmann C.L."/>
            <person name="Gladyshev V.N."/>
            <person name="Green P."/>
            <person name="Jorgensen R."/>
            <person name="Mayfield S."/>
            <person name="Mueller-Roeber B."/>
            <person name="Rajamani S."/>
            <person name="Sayre R.T."/>
            <person name="Brokstein P."/>
            <person name="Dubchak I."/>
            <person name="Goodstein D."/>
            <person name="Hornick L."/>
            <person name="Huang Y.W."/>
            <person name="Jhaveri J."/>
            <person name="Luo Y."/>
            <person name="Martinez D."/>
            <person name="Ngau W.C."/>
            <person name="Otillar B."/>
            <person name="Poliakov A."/>
            <person name="Porter A."/>
            <person name="Szajkowski L."/>
            <person name="Werner G."/>
            <person name="Zhou K."/>
            <person name="Grigoriev I.V."/>
            <person name="Rokhsar D.S."/>
            <person name="Grossman A.R."/>
        </authorList>
    </citation>
    <scope>NUCLEOTIDE SEQUENCE [LARGE SCALE GENOMIC DNA]</scope>
    <source>
        <strain evidence="7">CC-503</strain>
    </source>
</reference>
<dbReference type="InterPro" id="IPR051348">
    <property type="entry name" value="U-box_ubiquitin_ligases"/>
</dbReference>
<evidence type="ECO:0000313" key="6">
    <source>
        <dbReference type="EMBL" id="PNW77921.1"/>
    </source>
</evidence>
<protein>
    <recommendedName>
        <fullName evidence="5">Protein kinase domain-containing protein</fullName>
    </recommendedName>
</protein>
<feature type="transmembrane region" description="Helical" evidence="3">
    <location>
        <begin position="110"/>
        <end position="138"/>
    </location>
</feature>
<sequence>MCALNAAHFYRSLAVALVLHAWHAGAGLVAPQTEPASASGNWTYKQPPLQQAAPVPPEPPTPPYPGPPLPLAPPIYASSRPPPALPPPQPPRPPRPPPHPLESTAGGGGYGASFGLVVGVALGGSVAVVAVCVIAFALSTTCQRRAARAHHKERQYFQRNVLAEQLSTDVEAGVESSRGEPAEAAVHQHFSATTLSAATDFFSPEHVLAKLPPWQPNGATCDTAGGGECYAGFLLRHSSSRCARGRNILVWRFSRAPGNGSQSPAAVDGNTVDESRLETAAMRLAAIRHPNLLPLVGSCLTSPMLVYGVGSLAEAEQISMLADALQHLPLRWQARLRIGSHVARAVAFLHSRTPPVFCGVPLDPCRVVVDHVNESAKLGFVGIGDVACPSGSLGGMPQGSGAAVGASDSGGGADDAAQTSVHYVHMGMQDVRELGVLLLRLLTGDTAGDAADLVLWVRGVVKYDMEGGGNGQTLAKLASTTTSTRGRQGQNDVLLWPPELALSLADVALKCACCTEQGGVPDLRSEVIPHLEHLRLHERPPPSDGLQHQGTNGTPQHEDGLSPDGPEVSEEQVSAVPQQQEPQQEQVQAQVAQANAEQGSLGDLAHATVQGQEQGSQQEQVPQAEQQRRNRRAAQAEQSSLTEQVHRAQGPRQDQELGATGGTGGTGAAGVSAIGGISAAAGTALRVMAAALWTWWEPQRAFAAQQE</sequence>
<dbReference type="RefSeq" id="XP_042920477.1">
    <property type="nucleotide sequence ID" value="XM_043067080.1"/>
</dbReference>
<feature type="chain" id="PRO_5014398553" description="Protein kinase domain-containing protein" evidence="4">
    <location>
        <begin position="28"/>
        <end position="707"/>
    </location>
</feature>
<feature type="region of interest" description="Disordered" evidence="2">
    <location>
        <begin position="609"/>
        <end position="664"/>
    </location>
</feature>
<feature type="compositionally biased region" description="Polar residues" evidence="2">
    <location>
        <begin position="546"/>
        <end position="555"/>
    </location>
</feature>
<dbReference type="STRING" id="3055.A0A2K3DBM2"/>
<evidence type="ECO:0000256" key="4">
    <source>
        <dbReference type="SAM" id="SignalP"/>
    </source>
</evidence>
<dbReference type="EMBL" id="CM008971">
    <property type="protein sequence ID" value="PNW77921.1"/>
    <property type="molecule type" value="Genomic_DNA"/>
</dbReference>
<dbReference type="SUPFAM" id="SSF56112">
    <property type="entry name" value="Protein kinase-like (PK-like)"/>
    <property type="match status" value="1"/>
</dbReference>
<feature type="region of interest" description="Disordered" evidence="2">
    <location>
        <begin position="32"/>
        <end position="106"/>
    </location>
</feature>
<keyword evidence="1" id="KW-0833">Ubl conjugation pathway</keyword>
<dbReference type="Gramene" id="PNW77921">
    <property type="protein sequence ID" value="PNW77921"/>
    <property type="gene ID" value="CHLRE_10g457050v5"/>
</dbReference>
<feature type="compositionally biased region" description="Pro residues" evidence="2">
    <location>
        <begin position="54"/>
        <end position="73"/>
    </location>
</feature>
<dbReference type="InParanoid" id="A0A2K3DBM2"/>
<dbReference type="Proteomes" id="UP000006906">
    <property type="component" value="Chromosome 10"/>
</dbReference>
<proteinExistence type="predicted"/>
<feature type="compositionally biased region" description="Low complexity" evidence="2">
    <location>
        <begin position="609"/>
        <end position="625"/>
    </location>
</feature>
<dbReference type="OrthoDB" id="1890790at2759"/>
<organism evidence="6 7">
    <name type="scientific">Chlamydomonas reinhardtii</name>
    <name type="common">Chlamydomonas smithii</name>
    <dbReference type="NCBI Taxonomy" id="3055"/>
    <lineage>
        <taxon>Eukaryota</taxon>
        <taxon>Viridiplantae</taxon>
        <taxon>Chlorophyta</taxon>
        <taxon>core chlorophytes</taxon>
        <taxon>Chlorophyceae</taxon>
        <taxon>CS clade</taxon>
        <taxon>Chlamydomonadales</taxon>
        <taxon>Chlamydomonadaceae</taxon>
        <taxon>Chlamydomonas</taxon>
    </lineage>
</organism>
<feature type="compositionally biased region" description="Pro residues" evidence="2">
    <location>
        <begin position="80"/>
        <end position="100"/>
    </location>
</feature>
<feature type="compositionally biased region" description="Low complexity" evidence="2">
    <location>
        <begin position="571"/>
        <end position="596"/>
    </location>
</feature>
<evidence type="ECO:0000313" key="7">
    <source>
        <dbReference type="Proteomes" id="UP000006906"/>
    </source>
</evidence>
<evidence type="ECO:0000256" key="3">
    <source>
        <dbReference type="SAM" id="Phobius"/>
    </source>
</evidence>
<keyword evidence="3" id="KW-0472">Membrane</keyword>
<dbReference type="PANTHER" id="PTHR45647">
    <property type="entry name" value="OS02G0152300 PROTEIN"/>
    <property type="match status" value="1"/>
</dbReference>
<feature type="region of interest" description="Disordered" evidence="2">
    <location>
        <begin position="536"/>
        <end position="596"/>
    </location>
</feature>
<feature type="domain" description="Protein kinase" evidence="5">
    <location>
        <begin position="218"/>
        <end position="551"/>
    </location>
</feature>
<name>A0A2K3DBM2_CHLRE</name>
<feature type="signal peptide" evidence="4">
    <location>
        <begin position="1"/>
        <end position="27"/>
    </location>
</feature>
<evidence type="ECO:0000256" key="1">
    <source>
        <dbReference type="ARBA" id="ARBA00022786"/>
    </source>
</evidence>
<dbReference type="AlphaFoldDB" id="A0A2K3DBM2"/>
<keyword evidence="3" id="KW-1133">Transmembrane helix</keyword>
<keyword evidence="4" id="KW-0732">Signal</keyword>
<feature type="compositionally biased region" description="Polar residues" evidence="2">
    <location>
        <begin position="34"/>
        <end position="44"/>
    </location>
</feature>
<dbReference type="GO" id="GO:0005524">
    <property type="term" value="F:ATP binding"/>
    <property type="evidence" value="ECO:0007669"/>
    <property type="project" value="InterPro"/>
</dbReference>
<evidence type="ECO:0000256" key="2">
    <source>
        <dbReference type="SAM" id="MobiDB-lite"/>
    </source>
</evidence>
<gene>
    <name evidence="6" type="ORF">CHLRE_10g457050v5</name>
</gene>
<dbReference type="PROSITE" id="PS50011">
    <property type="entry name" value="PROTEIN_KINASE_DOM"/>
    <property type="match status" value="1"/>
</dbReference>
<dbReference type="InterPro" id="IPR011009">
    <property type="entry name" value="Kinase-like_dom_sf"/>
</dbReference>
<dbReference type="KEGG" id="cre:CHLRE_10g457050v5"/>